<feature type="region of interest" description="Disordered" evidence="1">
    <location>
        <begin position="278"/>
        <end position="327"/>
    </location>
</feature>
<feature type="compositionally biased region" description="Pro residues" evidence="1">
    <location>
        <begin position="627"/>
        <end position="666"/>
    </location>
</feature>
<evidence type="ECO:0000313" key="3">
    <source>
        <dbReference type="Proteomes" id="UP000256970"/>
    </source>
</evidence>
<feature type="compositionally biased region" description="Low complexity" evidence="1">
    <location>
        <begin position="292"/>
        <end position="307"/>
    </location>
</feature>
<feature type="region of interest" description="Disordered" evidence="1">
    <location>
        <begin position="51"/>
        <end position="70"/>
    </location>
</feature>
<gene>
    <name evidence="2" type="ORF">BQ4739_LOCUS15931</name>
</gene>
<feature type="region of interest" description="Disordered" evidence="1">
    <location>
        <begin position="353"/>
        <end position="373"/>
    </location>
</feature>
<dbReference type="PANTHER" id="PTHR24216">
    <property type="entry name" value="PAXILLIN-RELATED"/>
    <property type="match status" value="1"/>
</dbReference>
<dbReference type="PANTHER" id="PTHR24216:SF65">
    <property type="entry name" value="PAXILLIN-LIKE PROTEIN 1"/>
    <property type="match status" value="1"/>
</dbReference>
<sequence length="1145" mass="118872">MSVVGRALSHEAAAVLPGSRALLQAASDEGSVQAALAAALPSPDAAAPLPAVPGEAAAASPSSSPQAEVRRQIGLSPLEAAAAPAALSSSITSDAAVSPEPQQLASSGTAATGDPAAAELLSSPSPAPDATAPEQQQQQQQQASVDPTGPQLSSSQLQLSAYELLAGQQLYATLDLSSLGGLAGGRAVKFTVTRSNSSNNNNSGGLVSTGDSTNNNNSDAGSAGSACSPDATSTSSAGIAGTTCSFAQAGSYAVAVTVEGAVPQPLLSGTVTVSADPAAAVLPPSPSPEASPQPDTISSSSTNSSSSPAPPELPQSPAPPPSPPALWPTAAETAQLAQWNYQEAGQLIDPAVSPAPSPAPGDTVTVSSSGGRQPPQLLPIKEIVCYYDPERGLVTGLRYSRPADDSQLLTRGVGKTTSRLTSVVSLRDKQYITAVNVSFTSQAILALNFRLSTGDTAGCDVTRAVYDAPSQLRGAKVSLAASSVTAVQARMAAMLAAGVYDAGYPMYRKGAEYPESERIMSQYSYGPTIMGRPSGLASFVATPDPRNRYMRWLPAGMDEARMRRLAKHKLHWAAVDEHVLAVSMACVTQPPEALGCSFWPCKNCYGYWVSRNCCCWSVNGGGGGGPGGPPPGPPGSSPSPKPPGPPRSPGPPKPPTSPGPPRPSPGPNTGNTTGGNRTSPSPKPRSPSPKPRSPSPSPRKSPKPSPKPPRSPNPGFPPDPEDSPEPDLPSNFTMSFASRGQKSCVEPVSPLFRARAFQYAVTKLAGSGFAQDYSILMGGCSCKVDPNQMGTPIYSCEAAVNVSNPDVGSPYIIADYVAMDMDASGPFACIDEYQPWCQQAEEYPTSSCAVFPSQPGYICEIEPPPDPLPMPIVFVDEGKKCNASLTLSQPQQAALREYVFKFTTGLGLVLTYENFTCQEGGGNAFYQATLILAAGVDVDIYTGSDNIVFGINSKPNLCQTASRPSFCNTAPFNTAMMCTVNQYDPNAVYRCPNAAASAQVSFGINTPACDCKASPDSPTYQRNVAVWVMDMMVQNALSIAISVPEGKCIQQDATTCQYEYRVRAQPLDEFADSFAAIQTIATDTTNNAQPCWPIDASPGWPFCQYWARATACALSPWDPNRELMCRIQPTDGGGGGGTDPGGDYP</sequence>
<feature type="region of interest" description="Disordered" evidence="1">
    <location>
        <begin position="626"/>
        <end position="735"/>
    </location>
</feature>
<dbReference type="PRINTS" id="PR01217">
    <property type="entry name" value="PRICHEXTENSN"/>
</dbReference>
<feature type="compositionally biased region" description="Low complexity" evidence="1">
    <location>
        <begin position="195"/>
        <end position="234"/>
    </location>
</feature>
<accession>A0A383WDG5</accession>
<keyword evidence="3" id="KW-1185">Reference proteome</keyword>
<protein>
    <submittedName>
        <fullName evidence="2">Uncharacterized protein</fullName>
    </submittedName>
</protein>
<feature type="compositionally biased region" description="Low complexity" evidence="1">
    <location>
        <begin position="114"/>
        <end position="142"/>
    </location>
</feature>
<proteinExistence type="predicted"/>
<name>A0A383WDG5_TETOB</name>
<feature type="compositionally biased region" description="Low complexity" evidence="1">
    <location>
        <begin position="667"/>
        <end position="680"/>
    </location>
</feature>
<dbReference type="EMBL" id="FNXT01001238">
    <property type="protein sequence ID" value="SZX75655.1"/>
    <property type="molecule type" value="Genomic_DNA"/>
</dbReference>
<dbReference type="Proteomes" id="UP000256970">
    <property type="component" value="Unassembled WGS sequence"/>
</dbReference>
<feature type="compositionally biased region" description="Pro residues" evidence="1">
    <location>
        <begin position="681"/>
        <end position="718"/>
    </location>
</feature>
<feature type="region of interest" description="Disordered" evidence="1">
    <location>
        <begin position="92"/>
        <end position="154"/>
    </location>
</feature>
<feature type="compositionally biased region" description="Low complexity" evidence="1">
    <location>
        <begin position="51"/>
        <end position="67"/>
    </location>
</feature>
<feature type="compositionally biased region" description="Pro residues" evidence="1">
    <location>
        <begin position="308"/>
        <end position="326"/>
    </location>
</feature>
<evidence type="ECO:0000256" key="1">
    <source>
        <dbReference type="SAM" id="MobiDB-lite"/>
    </source>
</evidence>
<evidence type="ECO:0000313" key="2">
    <source>
        <dbReference type="EMBL" id="SZX75655.1"/>
    </source>
</evidence>
<dbReference type="AlphaFoldDB" id="A0A383WDG5"/>
<reference evidence="2 3" key="1">
    <citation type="submission" date="2016-10" db="EMBL/GenBank/DDBJ databases">
        <authorList>
            <person name="Cai Z."/>
        </authorList>
    </citation>
    <scope>NUCLEOTIDE SEQUENCE [LARGE SCALE GENOMIC DNA]</scope>
</reference>
<feature type="region of interest" description="Disordered" evidence="1">
    <location>
        <begin position="193"/>
        <end position="234"/>
    </location>
</feature>
<feature type="compositionally biased region" description="Polar residues" evidence="1">
    <location>
        <begin position="92"/>
        <end position="110"/>
    </location>
</feature>
<organism evidence="2 3">
    <name type="scientific">Tetradesmus obliquus</name>
    <name type="common">Green alga</name>
    <name type="synonym">Acutodesmus obliquus</name>
    <dbReference type="NCBI Taxonomy" id="3088"/>
    <lineage>
        <taxon>Eukaryota</taxon>
        <taxon>Viridiplantae</taxon>
        <taxon>Chlorophyta</taxon>
        <taxon>core chlorophytes</taxon>
        <taxon>Chlorophyceae</taxon>
        <taxon>CS clade</taxon>
        <taxon>Sphaeropleales</taxon>
        <taxon>Scenedesmaceae</taxon>
        <taxon>Tetradesmus</taxon>
    </lineage>
</organism>